<organism evidence="5">
    <name type="scientific">Medioppia subpectinata</name>
    <dbReference type="NCBI Taxonomy" id="1979941"/>
    <lineage>
        <taxon>Eukaryota</taxon>
        <taxon>Metazoa</taxon>
        <taxon>Ecdysozoa</taxon>
        <taxon>Arthropoda</taxon>
        <taxon>Chelicerata</taxon>
        <taxon>Arachnida</taxon>
        <taxon>Acari</taxon>
        <taxon>Acariformes</taxon>
        <taxon>Sarcoptiformes</taxon>
        <taxon>Oribatida</taxon>
        <taxon>Brachypylina</taxon>
        <taxon>Oppioidea</taxon>
        <taxon>Oppiidae</taxon>
        <taxon>Medioppia</taxon>
    </lineage>
</organism>
<dbReference type="AlphaFoldDB" id="A0A7R9M1F0"/>
<gene>
    <name evidence="5" type="ORF">OSB1V03_LOCUS23539</name>
</gene>
<evidence type="ECO:0000256" key="2">
    <source>
        <dbReference type="PROSITE-ProRule" id="PRU00192"/>
    </source>
</evidence>
<evidence type="ECO:0000256" key="3">
    <source>
        <dbReference type="SAM" id="MobiDB-lite"/>
    </source>
</evidence>
<dbReference type="PROSITE" id="PS50002">
    <property type="entry name" value="SH3"/>
    <property type="match status" value="1"/>
</dbReference>
<dbReference type="EMBL" id="OC914528">
    <property type="protein sequence ID" value="CAD7651803.1"/>
    <property type="molecule type" value="Genomic_DNA"/>
</dbReference>
<proteinExistence type="predicted"/>
<dbReference type="Proteomes" id="UP000759131">
    <property type="component" value="Unassembled WGS sequence"/>
</dbReference>
<dbReference type="InterPro" id="IPR036028">
    <property type="entry name" value="SH3-like_dom_sf"/>
</dbReference>
<keyword evidence="6" id="KW-1185">Reference proteome</keyword>
<evidence type="ECO:0000256" key="1">
    <source>
        <dbReference type="ARBA" id="ARBA00022443"/>
    </source>
</evidence>
<dbReference type="Pfam" id="PF00018">
    <property type="entry name" value="SH3_1"/>
    <property type="match status" value="1"/>
</dbReference>
<evidence type="ECO:0000313" key="6">
    <source>
        <dbReference type="Proteomes" id="UP000759131"/>
    </source>
</evidence>
<feature type="region of interest" description="Disordered" evidence="3">
    <location>
        <begin position="1"/>
        <end position="40"/>
    </location>
</feature>
<protein>
    <recommendedName>
        <fullName evidence="4">SH3 domain-containing protein</fullName>
    </recommendedName>
</protein>
<reference evidence="5" key="1">
    <citation type="submission" date="2020-11" db="EMBL/GenBank/DDBJ databases">
        <authorList>
            <person name="Tran Van P."/>
        </authorList>
    </citation>
    <scope>NUCLEOTIDE SEQUENCE</scope>
</reference>
<evidence type="ECO:0000313" key="5">
    <source>
        <dbReference type="EMBL" id="CAD7651803.1"/>
    </source>
</evidence>
<keyword evidence="1 2" id="KW-0728">SH3 domain</keyword>
<dbReference type="InterPro" id="IPR001452">
    <property type="entry name" value="SH3_domain"/>
</dbReference>
<sequence>KTTCAPPFQSQMSAPTPPPTSDGERRNSESCDSPKPSKKSKLKKLEIVTVIAPYKATGPEQLSLEKQQLIQVRKKTSSGWWEGEMQVKGKKKQ</sequence>
<dbReference type="Gene3D" id="2.30.30.40">
    <property type="entry name" value="SH3 Domains"/>
    <property type="match status" value="1"/>
</dbReference>
<dbReference type="EMBL" id="CAJPIZ010059953">
    <property type="protein sequence ID" value="CAG2123594.1"/>
    <property type="molecule type" value="Genomic_DNA"/>
</dbReference>
<feature type="non-terminal residue" evidence="5">
    <location>
        <position position="93"/>
    </location>
</feature>
<evidence type="ECO:0000259" key="4">
    <source>
        <dbReference type="PROSITE" id="PS50002"/>
    </source>
</evidence>
<accession>A0A7R9M1F0</accession>
<dbReference type="OrthoDB" id="207120at2759"/>
<feature type="domain" description="SH3" evidence="4">
    <location>
        <begin position="43"/>
        <end position="93"/>
    </location>
</feature>
<feature type="compositionally biased region" description="Polar residues" evidence="3">
    <location>
        <begin position="1"/>
        <end position="14"/>
    </location>
</feature>
<feature type="non-terminal residue" evidence="5">
    <location>
        <position position="1"/>
    </location>
</feature>
<name>A0A7R9M1F0_9ACAR</name>
<dbReference type="SUPFAM" id="SSF50044">
    <property type="entry name" value="SH3-domain"/>
    <property type="match status" value="1"/>
</dbReference>